<name>A0ABV0BZB9_9SPHI</name>
<evidence type="ECO:0000313" key="2">
    <source>
        <dbReference type="Proteomes" id="UP001409291"/>
    </source>
</evidence>
<comment type="caution">
    <text evidence="1">The sequence shown here is derived from an EMBL/GenBank/DDBJ whole genome shotgun (WGS) entry which is preliminary data.</text>
</comment>
<reference evidence="1 2" key="1">
    <citation type="submission" date="2024-04" db="EMBL/GenBank/DDBJ databases">
        <title>WGS of bacteria from Torrens River.</title>
        <authorList>
            <person name="Wyrsch E.R."/>
            <person name="Drigo B."/>
        </authorList>
    </citation>
    <scope>NUCLEOTIDE SEQUENCE [LARGE SCALE GENOMIC DNA]</scope>
    <source>
        <strain evidence="1 2">TWI391</strain>
    </source>
</reference>
<accession>A0ABV0BZB9</accession>
<dbReference type="EMBL" id="JBDJNQ010000013">
    <property type="protein sequence ID" value="MEN5379982.1"/>
    <property type="molecule type" value="Genomic_DNA"/>
</dbReference>
<proteinExistence type="predicted"/>
<gene>
    <name evidence="1" type="ORF">ABE541_22130</name>
</gene>
<protein>
    <submittedName>
        <fullName evidence="1">Uncharacterized protein</fullName>
    </submittedName>
</protein>
<evidence type="ECO:0000313" key="1">
    <source>
        <dbReference type="EMBL" id="MEN5379982.1"/>
    </source>
</evidence>
<keyword evidence="2" id="KW-1185">Reference proteome</keyword>
<dbReference type="RefSeq" id="WP_132771173.1">
    <property type="nucleotide sequence ID" value="NZ_JAOQNK010000001.1"/>
</dbReference>
<organism evidence="1 2">
    <name type="scientific">Sphingobacterium kitahiroshimense</name>
    <dbReference type="NCBI Taxonomy" id="470446"/>
    <lineage>
        <taxon>Bacteria</taxon>
        <taxon>Pseudomonadati</taxon>
        <taxon>Bacteroidota</taxon>
        <taxon>Sphingobacteriia</taxon>
        <taxon>Sphingobacteriales</taxon>
        <taxon>Sphingobacteriaceae</taxon>
        <taxon>Sphingobacterium</taxon>
    </lineage>
</organism>
<sequence length="69" mass="7910">MKKVGLPLADIAKNTEVTRCQNLHRTFDHSLVGIDQDYCILISKPTRKLGEHNYSLQELEGTKFCHQII</sequence>
<dbReference type="Proteomes" id="UP001409291">
    <property type="component" value="Unassembled WGS sequence"/>
</dbReference>